<feature type="transmembrane region" description="Helical" evidence="7">
    <location>
        <begin position="84"/>
        <end position="102"/>
    </location>
</feature>
<dbReference type="Pfam" id="PF01773">
    <property type="entry name" value="Nucleos_tra2_N"/>
    <property type="match status" value="1"/>
</dbReference>
<keyword evidence="3" id="KW-1003">Cell membrane</keyword>
<protein>
    <recommendedName>
        <fullName evidence="14">Concentrative nucleoside transporter C-terminal domain-containing protein</fullName>
    </recommendedName>
</protein>
<evidence type="ECO:0000256" key="2">
    <source>
        <dbReference type="ARBA" id="ARBA00009033"/>
    </source>
</evidence>
<evidence type="ECO:0000259" key="11">
    <source>
        <dbReference type="Pfam" id="PF07670"/>
    </source>
</evidence>
<feature type="transmembrane region" description="Helical" evidence="7">
    <location>
        <begin position="439"/>
        <end position="462"/>
    </location>
</feature>
<evidence type="ECO:0008006" key="14">
    <source>
        <dbReference type="Google" id="ProtNLM"/>
    </source>
</evidence>
<keyword evidence="8" id="KW-0732">Signal</keyword>
<feature type="transmembrane region" description="Helical" evidence="7">
    <location>
        <begin position="577"/>
        <end position="599"/>
    </location>
</feature>
<feature type="transmembrane region" description="Helical" evidence="7">
    <location>
        <begin position="482"/>
        <end position="501"/>
    </location>
</feature>
<feature type="domain" description="Nucleoside transporter/FeoB GTPase Gate" evidence="11">
    <location>
        <begin position="279"/>
        <end position="376"/>
    </location>
</feature>
<evidence type="ECO:0000313" key="12">
    <source>
        <dbReference type="EMBL" id="SPQ96641.1"/>
    </source>
</evidence>
<feature type="transmembrane region" description="Helical" evidence="7">
    <location>
        <begin position="543"/>
        <end position="565"/>
    </location>
</feature>
<proteinExistence type="inferred from homology"/>
<evidence type="ECO:0000256" key="4">
    <source>
        <dbReference type="ARBA" id="ARBA00022692"/>
    </source>
</evidence>
<keyword evidence="4 7" id="KW-0812">Transmembrane</keyword>
<evidence type="ECO:0000256" key="8">
    <source>
        <dbReference type="SAM" id="SignalP"/>
    </source>
</evidence>
<dbReference type="InterPro" id="IPR002668">
    <property type="entry name" value="CNT_N_dom"/>
</dbReference>
<dbReference type="Proteomes" id="UP000290189">
    <property type="component" value="Unassembled WGS sequence"/>
</dbReference>
<dbReference type="InterPro" id="IPR011642">
    <property type="entry name" value="Gate_dom"/>
</dbReference>
<dbReference type="GO" id="GO:0005886">
    <property type="term" value="C:plasma membrane"/>
    <property type="evidence" value="ECO:0007669"/>
    <property type="project" value="UniProtKB-SubCell"/>
</dbReference>
<dbReference type="PANTHER" id="PTHR10590:SF4">
    <property type="entry name" value="SOLUTE CARRIER FAMILY 28 MEMBER 3"/>
    <property type="match status" value="1"/>
</dbReference>
<dbReference type="Pfam" id="PF07662">
    <property type="entry name" value="Nucleos_tra2_C"/>
    <property type="match status" value="1"/>
</dbReference>
<keyword evidence="12" id="KW-0496">Mitochondrion</keyword>
<geneLocation type="mitochondrion" evidence="12"/>
<comment type="similarity">
    <text evidence="2">Belongs to the concentrative nucleoside transporter (CNT) (TC 2.A.41) family.</text>
</comment>
<organism evidence="12 13">
    <name type="scientific">Plasmodiophora brassicae</name>
    <name type="common">Clubroot disease agent</name>
    <dbReference type="NCBI Taxonomy" id="37360"/>
    <lineage>
        <taxon>Eukaryota</taxon>
        <taxon>Sar</taxon>
        <taxon>Rhizaria</taxon>
        <taxon>Endomyxa</taxon>
        <taxon>Phytomyxea</taxon>
        <taxon>Plasmodiophorida</taxon>
        <taxon>Plasmodiophoridae</taxon>
        <taxon>Plasmodiophora</taxon>
    </lineage>
</organism>
<feature type="transmembrane region" description="Helical" evidence="7">
    <location>
        <begin position="250"/>
        <end position="270"/>
    </location>
</feature>
<dbReference type="EMBL" id="OVEO01000006">
    <property type="protein sequence ID" value="SPQ96641.1"/>
    <property type="molecule type" value="Genomic_DNA"/>
</dbReference>
<feature type="domain" description="Concentrative nucleoside transporter C-terminal" evidence="10">
    <location>
        <begin position="382"/>
        <end position="597"/>
    </location>
</feature>
<feature type="transmembrane region" description="Helical" evidence="7">
    <location>
        <begin position="277"/>
        <end position="298"/>
    </location>
</feature>
<feature type="chain" id="PRO_5018198195" description="Concentrative nucleoside transporter C-terminal domain-containing protein" evidence="8">
    <location>
        <begin position="27"/>
        <end position="600"/>
    </location>
</feature>
<feature type="domain" description="Concentrative nucleoside transporter N-terminal" evidence="9">
    <location>
        <begin position="199"/>
        <end position="271"/>
    </location>
</feature>
<keyword evidence="5 7" id="KW-1133">Transmembrane helix</keyword>
<evidence type="ECO:0000259" key="10">
    <source>
        <dbReference type="Pfam" id="PF07662"/>
    </source>
</evidence>
<dbReference type="InterPro" id="IPR008276">
    <property type="entry name" value="C_nuclsd_transpt"/>
</dbReference>
<feature type="transmembrane region" description="Helical" evidence="7">
    <location>
        <begin position="218"/>
        <end position="238"/>
    </location>
</feature>
<accession>A0A3P3Y8Z7</accession>
<comment type="subcellular location">
    <subcellularLocation>
        <location evidence="1">Cell membrane</location>
        <topology evidence="1">Multi-pass membrane protein</topology>
    </subcellularLocation>
</comment>
<feature type="transmembrane region" description="Helical" evidence="7">
    <location>
        <begin position="114"/>
        <end position="133"/>
    </location>
</feature>
<evidence type="ECO:0000313" key="13">
    <source>
        <dbReference type="Proteomes" id="UP000290189"/>
    </source>
</evidence>
<dbReference type="GO" id="GO:0005337">
    <property type="term" value="F:nucleoside transmembrane transporter activity"/>
    <property type="evidence" value="ECO:0007669"/>
    <property type="project" value="InterPro"/>
</dbReference>
<dbReference type="Pfam" id="PF07670">
    <property type="entry name" value="Gate"/>
    <property type="match status" value="1"/>
</dbReference>
<evidence type="ECO:0000256" key="5">
    <source>
        <dbReference type="ARBA" id="ARBA00022989"/>
    </source>
</evidence>
<reference evidence="12 13" key="1">
    <citation type="submission" date="2018-03" db="EMBL/GenBank/DDBJ databases">
        <authorList>
            <person name="Fogelqvist J."/>
        </authorList>
    </citation>
    <scope>NUCLEOTIDE SEQUENCE [LARGE SCALE GENOMIC DNA]</scope>
</reference>
<dbReference type="GO" id="GO:0015293">
    <property type="term" value="F:symporter activity"/>
    <property type="evidence" value="ECO:0007669"/>
    <property type="project" value="TreeGrafter"/>
</dbReference>
<feature type="transmembrane region" description="Helical" evidence="7">
    <location>
        <begin position="364"/>
        <end position="390"/>
    </location>
</feature>
<evidence type="ECO:0000256" key="6">
    <source>
        <dbReference type="ARBA" id="ARBA00023136"/>
    </source>
</evidence>
<sequence length="600" mass="64514">MRRRCMFVQTVRSAVLPLVLHGHLQAEWRAGTGCMQICGCGRESGSKSRCEQPACSDMAPVVDVPFDDADKPVEQGAQTPRTRLLLQGVLLLLFTAYVVVLAQKDRSRTHPDAFAVIVAVYAFALVVVVVKYTRRLHPSSLSQVPFRRLLSNAAGRLVPTDAARHALLLTCTLAAHLVSAFLFALQPGTTIWMRLQSVAGVVAFLALMFAVSKQRMSIDWHTVSVGLFLQYVIAMVVFRTRVGFEAFRTIARVIVSFLSLSHDGTAFLIGSYTPTNFVLHVFPAVIFFCAFIQVLYYWGYMQAVVEKVAYVTRALMRCSGCEAVVAAASPFVGQGESAMLVRPFVEYATVSEVHSMMTSGFATIAGSVLMAYIAIGIDANILLTSCIMSIPTSLLLSKMRLPESDTPMTRDSVSIPHSPTDQVNVLHAAAIGAATGVQIVLLIAGSILAIVSLFAAVNAALGTIFTLVDVVESVNAGGPHPITIQFLLSYVFAPFAWLMGVPAADARLAGEILASKMLVNEFVGYTTLIAVRDQVAPRTFQIMSFALCGFANLASMGMQIGTLTVMAPTRSADFAHLALSAMLTGTVSTWLSAAVVGIIL</sequence>
<name>A0A3P3Y8Z7_PLABS</name>
<feature type="transmembrane region" description="Helical" evidence="7">
    <location>
        <begin position="166"/>
        <end position="185"/>
    </location>
</feature>
<dbReference type="InterPro" id="IPR011657">
    <property type="entry name" value="CNT_C_dom"/>
</dbReference>
<evidence type="ECO:0000256" key="1">
    <source>
        <dbReference type="ARBA" id="ARBA00004651"/>
    </source>
</evidence>
<feature type="transmembrane region" description="Helical" evidence="7">
    <location>
        <begin position="191"/>
        <end position="211"/>
    </location>
</feature>
<evidence type="ECO:0000256" key="7">
    <source>
        <dbReference type="SAM" id="Phobius"/>
    </source>
</evidence>
<evidence type="ECO:0000256" key="3">
    <source>
        <dbReference type="ARBA" id="ARBA00022475"/>
    </source>
</evidence>
<dbReference type="AlphaFoldDB" id="A0A3P3Y8Z7"/>
<feature type="signal peptide" evidence="8">
    <location>
        <begin position="1"/>
        <end position="26"/>
    </location>
</feature>
<keyword evidence="6 7" id="KW-0472">Membrane</keyword>
<evidence type="ECO:0000259" key="9">
    <source>
        <dbReference type="Pfam" id="PF01773"/>
    </source>
</evidence>
<gene>
    <name evidence="12" type="ORF">PLBR_LOCUS3856</name>
</gene>
<dbReference type="PANTHER" id="PTHR10590">
    <property type="entry name" value="SODIUM/NUCLEOSIDE COTRANSPORTER"/>
    <property type="match status" value="1"/>
</dbReference>